<evidence type="ECO:0000313" key="3">
    <source>
        <dbReference type="EMBL" id="MBB4935283.1"/>
    </source>
</evidence>
<gene>
    <name evidence="3" type="ORF">F4561_006177</name>
</gene>
<dbReference type="Proteomes" id="UP000523007">
    <property type="component" value="Unassembled WGS sequence"/>
</dbReference>
<protein>
    <submittedName>
        <fullName evidence="3">Uncharacterized protein</fullName>
    </submittedName>
</protein>
<feature type="transmembrane region" description="Helical" evidence="2">
    <location>
        <begin position="46"/>
        <end position="71"/>
    </location>
</feature>
<comment type="caution">
    <text evidence="3">The sequence shown here is derived from an EMBL/GenBank/DDBJ whole genome shotgun (WGS) entry which is preliminary data.</text>
</comment>
<dbReference type="AlphaFoldDB" id="A0A7W7RNI7"/>
<name>A0A7W7RNI7_9ACTN</name>
<feature type="transmembrane region" description="Helical" evidence="2">
    <location>
        <begin position="247"/>
        <end position="265"/>
    </location>
</feature>
<keyword evidence="2" id="KW-0812">Transmembrane</keyword>
<feature type="transmembrane region" description="Helical" evidence="2">
    <location>
        <begin position="83"/>
        <end position="107"/>
    </location>
</feature>
<organism evidence="3 4">
    <name type="scientific">Lipingzhangella halophila</name>
    <dbReference type="NCBI Taxonomy" id="1783352"/>
    <lineage>
        <taxon>Bacteria</taxon>
        <taxon>Bacillati</taxon>
        <taxon>Actinomycetota</taxon>
        <taxon>Actinomycetes</taxon>
        <taxon>Streptosporangiales</taxon>
        <taxon>Nocardiopsidaceae</taxon>
        <taxon>Lipingzhangella</taxon>
    </lineage>
</organism>
<evidence type="ECO:0000256" key="2">
    <source>
        <dbReference type="SAM" id="Phobius"/>
    </source>
</evidence>
<feature type="region of interest" description="Disordered" evidence="1">
    <location>
        <begin position="1"/>
        <end position="40"/>
    </location>
</feature>
<reference evidence="3 4" key="1">
    <citation type="submission" date="2020-08" db="EMBL/GenBank/DDBJ databases">
        <title>Sequencing the genomes of 1000 actinobacteria strains.</title>
        <authorList>
            <person name="Klenk H.-P."/>
        </authorList>
    </citation>
    <scope>NUCLEOTIDE SEQUENCE [LARGE SCALE GENOMIC DNA]</scope>
    <source>
        <strain evidence="3 4">DSM 102030</strain>
    </source>
</reference>
<keyword evidence="4" id="KW-1185">Reference proteome</keyword>
<evidence type="ECO:0000256" key="1">
    <source>
        <dbReference type="SAM" id="MobiDB-lite"/>
    </source>
</evidence>
<proteinExistence type="predicted"/>
<evidence type="ECO:0000313" key="4">
    <source>
        <dbReference type="Proteomes" id="UP000523007"/>
    </source>
</evidence>
<accession>A0A7W7RNI7</accession>
<keyword evidence="2" id="KW-0472">Membrane</keyword>
<dbReference type="RefSeq" id="WP_184585036.1">
    <property type="nucleotide sequence ID" value="NZ_JACHJT010000002.1"/>
</dbReference>
<feature type="transmembrane region" description="Helical" evidence="2">
    <location>
        <begin position="277"/>
        <end position="295"/>
    </location>
</feature>
<sequence length="423" mass="46117">MPPDPHGSMPQQSPAPGAPPGHPDPEPEDNQPPAPARDRVSMRSEILQPVVLVGFAVLLGVVARVPLYFFYDYLVGVRGPSPGLGTAISMASNALLVCFPVLALAMVPSLLARQGVEVDEHGITVVQRSLLWSRGRTASIPWRDVYFIKRAASSGSKLMLEVQLSRVDHELRMPGWARLVLAGETKLGSTSPRSRVLFTARYHLVQDLEQVLRNARPDLFEAPPAEAGTPAARGTAESQWVNLRWRMMLFGTIMLVVFVPANFLISRETLRDISLGSLFLGLVCLGTTAFMIWVAPRMFTHQGVSVDSSGITLVQESALWFAGATLHIPWSEVRTISEGVVVRSTGEGSGRSASATVEVMLRSPDWVSQGVPIWASVVSRETQQSPASPEEPLTRVTIKPGNRFRPRVVEALHAVRPDLAPVR</sequence>
<dbReference type="EMBL" id="JACHJT010000002">
    <property type="protein sequence ID" value="MBB4935283.1"/>
    <property type="molecule type" value="Genomic_DNA"/>
</dbReference>
<keyword evidence="2" id="KW-1133">Transmembrane helix</keyword>